<protein>
    <submittedName>
        <fullName evidence="2">Uncharacterized protein</fullName>
    </submittedName>
</protein>
<organism evidence="2 3">
    <name type="scientific">Streptomyces griseoluteus</name>
    <dbReference type="NCBI Taxonomy" id="29306"/>
    <lineage>
        <taxon>Bacteria</taxon>
        <taxon>Bacillati</taxon>
        <taxon>Actinomycetota</taxon>
        <taxon>Actinomycetes</taxon>
        <taxon>Kitasatosporales</taxon>
        <taxon>Streptomycetaceae</taxon>
        <taxon>Streptomyces</taxon>
    </lineage>
</organism>
<name>A0A4Z1DMY4_STRGP</name>
<sequence>MTTLTPERPALCAPSRAARELGLQRYEFDLAIELGRIRIVSGGASGGRRVARTEIARLQAQPGFPQTLRERVRVVGTKEGASLMGVSEGRFARLARLGLLVPVRFYLNRYRAVVWLYLAEELREFVANGEHADLITGRTPETLRSQLTAGLDLRPRNWRGRHLGFLLRQADDPWARAGAIAAFLPSEEIADIVKVPYERARLDRARPNLPEHGAPGSPSALLGEQIMTAQDADEIAWLSADLVRQLEATRAPWPAPSPVPSRRDHAARRPRVRRVPTLPVPRPSAPAAPVDIATARACSDIPVSAPLPRSGHGPDVTRARPPRGLLTWLRRGSPWSPPAGDRTRGT</sequence>
<dbReference type="AlphaFoldDB" id="A0A4Z1DMY4"/>
<keyword evidence="3" id="KW-1185">Reference proteome</keyword>
<reference evidence="2 3" key="1">
    <citation type="submission" date="2019-04" db="EMBL/GenBank/DDBJ databases">
        <title>Streptomyces sp. nov. Bv016 isolated from bark of Buahinia variegata.</title>
        <authorList>
            <person name="Kanchanasin P."/>
            <person name="Tanasupawat S."/>
            <person name="Yuki M."/>
            <person name="Kudo T."/>
        </authorList>
    </citation>
    <scope>NUCLEOTIDE SEQUENCE [LARGE SCALE GENOMIC DNA]</scope>
    <source>
        <strain evidence="2 3">JCM 4765</strain>
    </source>
</reference>
<dbReference type="EMBL" id="SRRU01000003">
    <property type="protein sequence ID" value="TGN84738.1"/>
    <property type="molecule type" value="Genomic_DNA"/>
</dbReference>
<accession>A0A4Z1DMY4</accession>
<feature type="region of interest" description="Disordered" evidence="1">
    <location>
        <begin position="303"/>
        <end position="346"/>
    </location>
</feature>
<evidence type="ECO:0000256" key="1">
    <source>
        <dbReference type="SAM" id="MobiDB-lite"/>
    </source>
</evidence>
<feature type="region of interest" description="Disordered" evidence="1">
    <location>
        <begin position="251"/>
        <end position="289"/>
    </location>
</feature>
<dbReference type="Proteomes" id="UP000298513">
    <property type="component" value="Unassembled WGS sequence"/>
</dbReference>
<gene>
    <name evidence="2" type="ORF">E5082_10190</name>
</gene>
<evidence type="ECO:0000313" key="3">
    <source>
        <dbReference type="Proteomes" id="UP000298513"/>
    </source>
</evidence>
<proteinExistence type="predicted"/>
<feature type="compositionally biased region" description="Basic residues" evidence="1">
    <location>
        <begin position="265"/>
        <end position="274"/>
    </location>
</feature>
<dbReference type="Pfam" id="PF19934">
    <property type="entry name" value="DUF6397"/>
    <property type="match status" value="1"/>
</dbReference>
<dbReference type="InterPro" id="IPR045652">
    <property type="entry name" value="DUF6397"/>
</dbReference>
<comment type="caution">
    <text evidence="2">The sequence shown here is derived from an EMBL/GenBank/DDBJ whole genome shotgun (WGS) entry which is preliminary data.</text>
</comment>
<evidence type="ECO:0000313" key="2">
    <source>
        <dbReference type="EMBL" id="TGN84738.1"/>
    </source>
</evidence>